<dbReference type="InterPro" id="IPR001660">
    <property type="entry name" value="SAM"/>
</dbReference>
<dbReference type="OrthoDB" id="2155283at2759"/>
<accession>A0A507F9U7</accession>
<dbReference type="Proteomes" id="UP000320333">
    <property type="component" value="Unassembled WGS sequence"/>
</dbReference>
<gene>
    <name evidence="6" type="ORF">CcCBS67573_g05631</name>
</gene>
<dbReference type="InterPro" id="IPR057327">
    <property type="entry name" value="Vts1_dom"/>
</dbReference>
<evidence type="ECO:0000313" key="7">
    <source>
        <dbReference type="Proteomes" id="UP000320333"/>
    </source>
</evidence>
<keyword evidence="2" id="KW-0963">Cytoplasm</keyword>
<dbReference type="EMBL" id="QEAP01000208">
    <property type="protein sequence ID" value="TPX73101.1"/>
    <property type="molecule type" value="Genomic_DNA"/>
</dbReference>
<organism evidence="6 7">
    <name type="scientific">Chytriomyces confervae</name>
    <dbReference type="NCBI Taxonomy" id="246404"/>
    <lineage>
        <taxon>Eukaryota</taxon>
        <taxon>Fungi</taxon>
        <taxon>Fungi incertae sedis</taxon>
        <taxon>Chytridiomycota</taxon>
        <taxon>Chytridiomycota incertae sedis</taxon>
        <taxon>Chytridiomycetes</taxon>
        <taxon>Chytridiales</taxon>
        <taxon>Chytriomycetaceae</taxon>
        <taxon>Chytriomyces</taxon>
    </lineage>
</organism>
<dbReference type="GO" id="GO:0000932">
    <property type="term" value="C:P-body"/>
    <property type="evidence" value="ECO:0007669"/>
    <property type="project" value="TreeGrafter"/>
</dbReference>
<dbReference type="PANTHER" id="PTHR12515">
    <property type="entry name" value="STERILE ALPHA MOTIF DOMAIN CONTAINING PROTEIN 4-RELATED"/>
    <property type="match status" value="1"/>
</dbReference>
<dbReference type="GO" id="GO:0000289">
    <property type="term" value="P:nuclear-transcribed mRNA poly(A) tail shortening"/>
    <property type="evidence" value="ECO:0007669"/>
    <property type="project" value="TreeGrafter"/>
</dbReference>
<dbReference type="InterPro" id="IPR050897">
    <property type="entry name" value="SMAUG/VTS1_RNA-bind"/>
</dbReference>
<evidence type="ECO:0000256" key="1">
    <source>
        <dbReference type="ARBA" id="ARBA00004496"/>
    </source>
</evidence>
<reference evidence="6 7" key="1">
    <citation type="journal article" date="2019" name="Sci. Rep.">
        <title>Comparative genomics of chytrid fungi reveal insights into the obligate biotrophic and pathogenic lifestyle of Synchytrium endobioticum.</title>
        <authorList>
            <person name="van de Vossenberg B.T.L.H."/>
            <person name="Warris S."/>
            <person name="Nguyen H.D.T."/>
            <person name="van Gent-Pelzer M.P.E."/>
            <person name="Joly D.L."/>
            <person name="van de Geest H.C."/>
            <person name="Bonants P.J.M."/>
            <person name="Smith D.S."/>
            <person name="Levesque C.A."/>
            <person name="van der Lee T.A.J."/>
        </authorList>
    </citation>
    <scope>NUCLEOTIDE SEQUENCE [LARGE SCALE GENOMIC DNA]</scope>
    <source>
        <strain evidence="6 7">CBS 675.73</strain>
    </source>
</reference>
<dbReference type="PANTHER" id="PTHR12515:SF5">
    <property type="entry name" value="PROTEIN SMAUG"/>
    <property type="match status" value="1"/>
</dbReference>
<feature type="domain" description="SAM" evidence="5">
    <location>
        <begin position="283"/>
        <end position="347"/>
    </location>
</feature>
<evidence type="ECO:0000256" key="4">
    <source>
        <dbReference type="SAM" id="MobiDB-lite"/>
    </source>
</evidence>
<evidence type="ECO:0000256" key="2">
    <source>
        <dbReference type="ARBA" id="ARBA00022490"/>
    </source>
</evidence>
<comment type="subcellular location">
    <subcellularLocation>
        <location evidence="1">Cytoplasm</location>
    </subcellularLocation>
</comment>
<dbReference type="SUPFAM" id="SSF47769">
    <property type="entry name" value="SAM/Pointed domain"/>
    <property type="match status" value="1"/>
</dbReference>
<dbReference type="AlphaFoldDB" id="A0A507F9U7"/>
<name>A0A507F9U7_9FUNG</name>
<evidence type="ECO:0000313" key="6">
    <source>
        <dbReference type="EMBL" id="TPX73101.1"/>
    </source>
</evidence>
<dbReference type="Pfam" id="PF07647">
    <property type="entry name" value="SAM_2"/>
    <property type="match status" value="1"/>
</dbReference>
<feature type="compositionally biased region" description="Low complexity" evidence="4">
    <location>
        <begin position="186"/>
        <end position="208"/>
    </location>
</feature>
<dbReference type="InterPro" id="IPR013761">
    <property type="entry name" value="SAM/pointed_sf"/>
</dbReference>
<dbReference type="GO" id="GO:0003729">
    <property type="term" value="F:mRNA binding"/>
    <property type="evidence" value="ECO:0007669"/>
    <property type="project" value="TreeGrafter"/>
</dbReference>
<protein>
    <recommendedName>
        <fullName evidence="5">SAM domain-containing protein</fullName>
    </recommendedName>
</protein>
<sequence length="355" mass="38153">MERRPASDLLPSQHTPEAIAINQWFSDLSYYETTLEQMAQSKLDDSFRDELKAIEQWFAVLSDPERTSALYALLKHTTPVQVRFFITVLTQMAAKDPLGPVRSGGVPLGVVGVGPSSLGGMKHSSVPAPVKGTDLDLLSIATGNSLRISMESHPKTPIDAAIAQANWAAPGSISPLHPVNPVGGLSQPQQAQQPQQQQQQQQQQPSAAVGGIPGQVRMSPMIQPRTFSAHPGDGWGHVNLAASGRSKSGAAASSDYSDYDDYANGSAGAPGSHKEKGKIPEVVDLNLINDVPAWLRSLRLHKYAIIFEGCTWKDMVKMSDADLEAKGVVAMGARNKLLKVFEMVKAECVKNGVPF</sequence>
<dbReference type="SMART" id="SM00454">
    <property type="entry name" value="SAM"/>
    <property type="match status" value="1"/>
</dbReference>
<keyword evidence="3" id="KW-0694">RNA-binding</keyword>
<keyword evidence="7" id="KW-1185">Reference proteome</keyword>
<comment type="caution">
    <text evidence="6">The sequence shown here is derived from an EMBL/GenBank/DDBJ whole genome shotgun (WGS) entry which is preliminary data.</text>
</comment>
<dbReference type="Gene3D" id="1.10.150.50">
    <property type="entry name" value="Transcription Factor, Ets-1"/>
    <property type="match status" value="1"/>
</dbReference>
<proteinExistence type="predicted"/>
<evidence type="ECO:0000259" key="5">
    <source>
        <dbReference type="SMART" id="SM00454"/>
    </source>
</evidence>
<evidence type="ECO:0000256" key="3">
    <source>
        <dbReference type="ARBA" id="ARBA00022884"/>
    </source>
</evidence>
<dbReference type="Pfam" id="PF25479">
    <property type="entry name" value="Vts1"/>
    <property type="match status" value="1"/>
</dbReference>
<feature type="region of interest" description="Disordered" evidence="4">
    <location>
        <begin position="172"/>
        <end position="218"/>
    </location>
</feature>